<dbReference type="GO" id="GO:0004673">
    <property type="term" value="F:protein histidine kinase activity"/>
    <property type="evidence" value="ECO:0007669"/>
    <property type="project" value="UniProtKB-EC"/>
</dbReference>
<proteinExistence type="predicted"/>
<evidence type="ECO:0000259" key="2">
    <source>
        <dbReference type="Pfam" id="PF06580"/>
    </source>
</evidence>
<keyword evidence="1" id="KW-1133">Transmembrane helix</keyword>
<dbReference type="EC" id="2.7.13.3" evidence="3"/>
<comment type="caution">
    <text evidence="3">The sequence shown here is derived from an EMBL/GenBank/DDBJ whole genome shotgun (WGS) entry which is preliminary data.</text>
</comment>
<reference evidence="4" key="1">
    <citation type="journal article" date="2019" name="Int. J. Syst. Evol. Microbiol.">
        <title>The Global Catalogue of Microorganisms (GCM) 10K type strain sequencing project: providing services to taxonomists for standard genome sequencing and annotation.</title>
        <authorList>
            <consortium name="The Broad Institute Genomics Platform"/>
            <consortium name="The Broad Institute Genome Sequencing Center for Infectious Disease"/>
            <person name="Wu L."/>
            <person name="Ma J."/>
        </authorList>
    </citation>
    <scope>NUCLEOTIDE SEQUENCE [LARGE SCALE GENOMIC DNA]</scope>
    <source>
        <strain evidence="4">CCUG 55608</strain>
    </source>
</reference>
<sequence>MESFVKLLFRYRIAWHALFWLSLLVYEGVIWGNIDDEYRQRFTISLIELPLKMLATYVTLYLLIDKLLLRKRYGYFLAYLLLSMVVVGVAQRLVGYYVIYPRFYLQGLATPVIFPAKILIYTFATYAMVAVAATVHLMKKWYVDQQSAQQLHEMTQLLAREKLEAELKLLKSQIHPHFLFNTLNNLYALTLNGSPKSPEIVLKLSELMSYMLYDSNLARVPLGKEIQYIENYITLEKVRYGDRLDVSLNLYTPLDGIQIAPLIILPFVENSFKHGVSRQLDCVWVRVDVLTNDNTLLFKIENSKVSGPPTPRPGVQGGIGLQNVRKRLDIIYGQRYSLQLFDDEESFLVVLKIELDPVPTGPVAHREKTVSV</sequence>
<keyword evidence="1" id="KW-0472">Membrane</keyword>
<gene>
    <name evidence="3" type="ORF">ACFQ4C_12635</name>
</gene>
<feature type="transmembrane region" description="Helical" evidence="1">
    <location>
        <begin position="76"/>
        <end position="98"/>
    </location>
</feature>
<keyword evidence="3" id="KW-0808">Transferase</keyword>
<feature type="transmembrane region" description="Helical" evidence="1">
    <location>
        <begin position="12"/>
        <end position="32"/>
    </location>
</feature>
<dbReference type="RefSeq" id="WP_265992470.1">
    <property type="nucleotide sequence ID" value="NZ_CP110973.1"/>
</dbReference>
<keyword evidence="4" id="KW-1185">Reference proteome</keyword>
<feature type="transmembrane region" description="Helical" evidence="1">
    <location>
        <begin position="118"/>
        <end position="138"/>
    </location>
</feature>
<organism evidence="3 4">
    <name type="scientific">Larkinella insperata</name>
    <dbReference type="NCBI Taxonomy" id="332158"/>
    <lineage>
        <taxon>Bacteria</taxon>
        <taxon>Pseudomonadati</taxon>
        <taxon>Bacteroidota</taxon>
        <taxon>Cytophagia</taxon>
        <taxon>Cytophagales</taxon>
        <taxon>Spirosomataceae</taxon>
        <taxon>Larkinella</taxon>
    </lineage>
</organism>
<evidence type="ECO:0000313" key="3">
    <source>
        <dbReference type="EMBL" id="MFD1141965.1"/>
    </source>
</evidence>
<name>A0ABW3QMA0_9BACT</name>
<dbReference type="InterPro" id="IPR010559">
    <property type="entry name" value="Sig_transdc_His_kin_internal"/>
</dbReference>
<dbReference type="EMBL" id="JBHTLP010000008">
    <property type="protein sequence ID" value="MFD1141965.1"/>
    <property type="molecule type" value="Genomic_DNA"/>
</dbReference>
<keyword evidence="3" id="KW-0418">Kinase</keyword>
<evidence type="ECO:0000313" key="4">
    <source>
        <dbReference type="Proteomes" id="UP001597116"/>
    </source>
</evidence>
<dbReference type="InterPro" id="IPR036890">
    <property type="entry name" value="HATPase_C_sf"/>
</dbReference>
<feature type="transmembrane region" description="Helical" evidence="1">
    <location>
        <begin position="44"/>
        <end position="64"/>
    </location>
</feature>
<dbReference type="InterPro" id="IPR050640">
    <property type="entry name" value="Bact_2-comp_sensor_kinase"/>
</dbReference>
<dbReference type="Proteomes" id="UP001597116">
    <property type="component" value="Unassembled WGS sequence"/>
</dbReference>
<dbReference type="Gene3D" id="3.30.565.10">
    <property type="entry name" value="Histidine kinase-like ATPase, C-terminal domain"/>
    <property type="match status" value="1"/>
</dbReference>
<dbReference type="Pfam" id="PF06580">
    <property type="entry name" value="His_kinase"/>
    <property type="match status" value="1"/>
</dbReference>
<keyword evidence="1" id="KW-0812">Transmembrane</keyword>
<protein>
    <submittedName>
        <fullName evidence="3">Sensor histidine kinase</fullName>
        <ecNumber evidence="3">2.7.13.3</ecNumber>
    </submittedName>
</protein>
<dbReference type="PANTHER" id="PTHR34220:SF7">
    <property type="entry name" value="SENSOR HISTIDINE KINASE YPDA"/>
    <property type="match status" value="1"/>
</dbReference>
<feature type="domain" description="Signal transduction histidine kinase internal region" evidence="2">
    <location>
        <begin position="165"/>
        <end position="244"/>
    </location>
</feature>
<evidence type="ECO:0000256" key="1">
    <source>
        <dbReference type="SAM" id="Phobius"/>
    </source>
</evidence>
<dbReference type="PANTHER" id="PTHR34220">
    <property type="entry name" value="SENSOR HISTIDINE KINASE YPDA"/>
    <property type="match status" value="1"/>
</dbReference>
<accession>A0ABW3QMA0</accession>